<keyword evidence="3 4" id="KW-0408">Iron</keyword>
<evidence type="ECO:0000256" key="4">
    <source>
        <dbReference type="PROSITE-ProRule" id="PRU00433"/>
    </source>
</evidence>
<evidence type="ECO:0000313" key="7">
    <source>
        <dbReference type="EMBL" id="BBP42952.1"/>
    </source>
</evidence>
<feature type="domain" description="Cytochrome c" evidence="6">
    <location>
        <begin position="31"/>
        <end position="121"/>
    </location>
</feature>
<sequence length="121" mass="13101">MLKTKLKQLITAVTISSAVAFSGAAFAADEDPLAAGKKLAFDKSKGNCLACHWVQGGNEPGNIGPGLIMMKARYADKQKLHDKIWGTPETQVKDSMMPPFGQNGILTDKEIDLITDYIYSL</sequence>
<dbReference type="RefSeq" id="WP_173290802.1">
    <property type="nucleotide sequence ID" value="NZ_AP021888.1"/>
</dbReference>
<dbReference type="Proteomes" id="UP000501466">
    <property type="component" value="Chromosome"/>
</dbReference>
<feature type="chain" id="PRO_5026181206" description="Cytochrome c domain-containing protein" evidence="5">
    <location>
        <begin position="28"/>
        <end position="121"/>
    </location>
</feature>
<evidence type="ECO:0000256" key="3">
    <source>
        <dbReference type="ARBA" id="ARBA00023004"/>
    </source>
</evidence>
<accession>A0A6F8PLH5</accession>
<keyword evidence="2 4" id="KW-0479">Metal-binding</keyword>
<keyword evidence="5" id="KW-0732">Signal</keyword>
<evidence type="ECO:0000313" key="8">
    <source>
        <dbReference type="Proteomes" id="UP000501466"/>
    </source>
</evidence>
<dbReference type="NCBIfam" id="TIGR04485">
    <property type="entry name" value="thiosulf_SoxX"/>
    <property type="match status" value="1"/>
</dbReference>
<proteinExistence type="predicted"/>
<reference evidence="8" key="1">
    <citation type="submission" date="2019-11" db="EMBL/GenBank/DDBJ databases">
        <title>Isolation and characterization of two novel species in the genus Thiomicrorhabdus.</title>
        <authorList>
            <person name="Mochizuki J."/>
            <person name="Kojima H."/>
            <person name="Fukui M."/>
        </authorList>
    </citation>
    <scope>NUCLEOTIDE SEQUENCE [LARGE SCALE GENOMIC DNA]</scope>
    <source>
        <strain evidence="8">AkT22</strain>
    </source>
</reference>
<gene>
    <name evidence="7" type="ORF">THMIRHAT_06980</name>
</gene>
<dbReference type="PROSITE" id="PS51007">
    <property type="entry name" value="CYTC"/>
    <property type="match status" value="1"/>
</dbReference>
<evidence type="ECO:0000259" key="6">
    <source>
        <dbReference type="PROSITE" id="PS51007"/>
    </source>
</evidence>
<keyword evidence="1 4" id="KW-0349">Heme</keyword>
<dbReference type="AlphaFoldDB" id="A0A6F8PLH5"/>
<evidence type="ECO:0000256" key="5">
    <source>
        <dbReference type="SAM" id="SignalP"/>
    </source>
</evidence>
<dbReference type="SUPFAM" id="SSF46626">
    <property type="entry name" value="Cytochrome c"/>
    <property type="match status" value="1"/>
</dbReference>
<dbReference type="EMBL" id="AP021888">
    <property type="protein sequence ID" value="BBP42952.1"/>
    <property type="molecule type" value="Genomic_DNA"/>
</dbReference>
<dbReference type="GO" id="GO:0020037">
    <property type="term" value="F:heme binding"/>
    <property type="evidence" value="ECO:0007669"/>
    <property type="project" value="InterPro"/>
</dbReference>
<feature type="signal peptide" evidence="5">
    <location>
        <begin position="1"/>
        <end position="27"/>
    </location>
</feature>
<dbReference type="KEGG" id="tzo:THMIRHAT_06980"/>
<dbReference type="Pfam" id="PF00034">
    <property type="entry name" value="Cytochrom_C"/>
    <property type="match status" value="1"/>
</dbReference>
<protein>
    <recommendedName>
        <fullName evidence="6">Cytochrome c domain-containing protein</fullName>
    </recommendedName>
</protein>
<dbReference type="Gene3D" id="1.10.760.10">
    <property type="entry name" value="Cytochrome c-like domain"/>
    <property type="match status" value="1"/>
</dbReference>
<dbReference type="GO" id="GO:0009055">
    <property type="term" value="F:electron transfer activity"/>
    <property type="evidence" value="ECO:0007669"/>
    <property type="project" value="InterPro"/>
</dbReference>
<dbReference type="InterPro" id="IPR009056">
    <property type="entry name" value="Cyt_c-like_dom"/>
</dbReference>
<name>A0A6F8PLH5_9GAMM</name>
<evidence type="ECO:0000256" key="2">
    <source>
        <dbReference type="ARBA" id="ARBA00022723"/>
    </source>
</evidence>
<dbReference type="GO" id="GO:0046872">
    <property type="term" value="F:metal ion binding"/>
    <property type="evidence" value="ECO:0007669"/>
    <property type="project" value="UniProtKB-KW"/>
</dbReference>
<dbReference type="InterPro" id="IPR036909">
    <property type="entry name" value="Cyt_c-like_dom_sf"/>
</dbReference>
<dbReference type="InterPro" id="IPR030999">
    <property type="entry name" value="Thiosulf_SoxX"/>
</dbReference>
<evidence type="ECO:0000256" key="1">
    <source>
        <dbReference type="ARBA" id="ARBA00022617"/>
    </source>
</evidence>
<organism evidence="7 8">
    <name type="scientific">Thiosulfativibrio zosterae</name>
    <dbReference type="NCBI Taxonomy" id="2675053"/>
    <lineage>
        <taxon>Bacteria</taxon>
        <taxon>Pseudomonadati</taxon>
        <taxon>Pseudomonadota</taxon>
        <taxon>Gammaproteobacteria</taxon>
        <taxon>Thiotrichales</taxon>
        <taxon>Piscirickettsiaceae</taxon>
        <taxon>Thiosulfativibrio</taxon>
    </lineage>
</organism>
<keyword evidence="8" id="KW-1185">Reference proteome</keyword>